<dbReference type="PATRIC" id="fig|76731.3.peg.2994"/>
<dbReference type="Proteomes" id="UP000060699">
    <property type="component" value="Chromosome"/>
</dbReference>
<evidence type="ECO:0000313" key="3">
    <source>
        <dbReference type="EMBL" id="ALV07387.1"/>
    </source>
</evidence>
<accession>A0A0U3N5A6</accession>
<dbReference type="RefSeq" id="WP_058935505.1">
    <property type="nucleotide sequence ID" value="NZ_CP013729.1"/>
</dbReference>
<dbReference type="AlphaFoldDB" id="A0A0U3N5A6"/>
<dbReference type="Gene3D" id="2.180.10.10">
    <property type="entry name" value="RHS repeat-associated core"/>
    <property type="match status" value="1"/>
</dbReference>
<dbReference type="PANTHER" id="PTHR32305:SF15">
    <property type="entry name" value="PROTEIN RHSA-RELATED"/>
    <property type="match status" value="1"/>
</dbReference>
<dbReference type="EMBL" id="CP013729">
    <property type="protein sequence ID" value="ALV07387.1"/>
    <property type="molecule type" value="Genomic_DNA"/>
</dbReference>
<sequence>MLEPYASIGEATAATQALEQTFGYDELGRLTTISTPAQSWTIGYDANGNRTQVTLNGTSRAYTTSATSNRLEQISNPVRSMSYDAAGNTLTDTAMYSSAVYSTDNRLTAITKAGQTTSYSYDAGGQRVSKSNAAAPAQARLFVYGSSPELLEEYAQDGSAIQEVVWLDGQPLIVLGKANSNEVFFSYSDHLGAPRILVDRSGAEHWRWIAEPFGSTAAEPAPSGLAAVAFPLRFPGQYFDGETGLNYNYFRDYDSTSGRYVQSDPIGSEGGINPYSYVGGNPFSYIDPTGEVGIPGAIYGGIAGGIGGYISGGWKGAIYGAGAGALVGAVNPWASHWAGGAAGAAAASLLGQGAGNYATGKSLSDREPICE</sequence>
<keyword evidence="4" id="KW-1185">Reference proteome</keyword>
<dbReference type="OrthoDB" id="8552614at2"/>
<dbReference type="PANTHER" id="PTHR32305">
    <property type="match status" value="1"/>
</dbReference>
<gene>
    <name evidence="3" type="ORF">RD2015_2925</name>
</gene>
<feature type="domain" description="Teneurin-like YD-shell" evidence="2">
    <location>
        <begin position="16"/>
        <end position="264"/>
    </location>
</feature>
<dbReference type="InterPro" id="IPR006530">
    <property type="entry name" value="YD"/>
</dbReference>
<dbReference type="KEGG" id="rdp:RD2015_2925"/>
<dbReference type="NCBIfam" id="TIGR03696">
    <property type="entry name" value="Rhs_assc_core"/>
    <property type="match status" value="1"/>
</dbReference>
<evidence type="ECO:0000259" key="2">
    <source>
        <dbReference type="Pfam" id="PF25023"/>
    </source>
</evidence>
<protein>
    <recommendedName>
        <fullName evidence="2">Teneurin-like YD-shell domain-containing protein</fullName>
    </recommendedName>
</protein>
<evidence type="ECO:0000313" key="4">
    <source>
        <dbReference type="Proteomes" id="UP000060699"/>
    </source>
</evidence>
<dbReference type="PRINTS" id="PR00394">
    <property type="entry name" value="RHSPROTEIN"/>
</dbReference>
<organism evidence="3 4">
    <name type="scientific">Roseateles depolymerans</name>
    <dbReference type="NCBI Taxonomy" id="76731"/>
    <lineage>
        <taxon>Bacteria</taxon>
        <taxon>Pseudomonadati</taxon>
        <taxon>Pseudomonadota</taxon>
        <taxon>Betaproteobacteria</taxon>
        <taxon>Burkholderiales</taxon>
        <taxon>Sphaerotilaceae</taxon>
        <taxon>Roseateles</taxon>
    </lineage>
</organism>
<dbReference type="InterPro" id="IPR056823">
    <property type="entry name" value="TEN-like_YD-shell"/>
</dbReference>
<proteinExistence type="predicted"/>
<keyword evidence="1" id="KW-0677">Repeat</keyword>
<dbReference type="InterPro" id="IPR050708">
    <property type="entry name" value="T6SS_VgrG/RHS"/>
</dbReference>
<evidence type="ECO:0000256" key="1">
    <source>
        <dbReference type="ARBA" id="ARBA00022737"/>
    </source>
</evidence>
<dbReference type="STRING" id="76731.RD2015_2925"/>
<dbReference type="InterPro" id="IPR022385">
    <property type="entry name" value="Rhs_assc_core"/>
</dbReference>
<name>A0A0U3N5A6_9BURK</name>
<dbReference type="Pfam" id="PF25023">
    <property type="entry name" value="TEN_YD-shell"/>
    <property type="match status" value="1"/>
</dbReference>
<dbReference type="NCBIfam" id="TIGR01643">
    <property type="entry name" value="YD_repeat_2x"/>
    <property type="match status" value="2"/>
</dbReference>
<reference evidence="3 4" key="1">
    <citation type="submission" date="2015-12" db="EMBL/GenBank/DDBJ databases">
        <title>Complete genome of Roseateles depolymerans KCTC 42856.</title>
        <authorList>
            <person name="Kim K.M."/>
        </authorList>
    </citation>
    <scope>NUCLEOTIDE SEQUENCE [LARGE SCALE GENOMIC DNA]</scope>
    <source>
        <strain evidence="3 4">KCTC 42856</strain>
    </source>
</reference>